<evidence type="ECO:0000313" key="6">
    <source>
        <dbReference type="Proteomes" id="UP000646484"/>
    </source>
</evidence>
<dbReference type="InterPro" id="IPR050090">
    <property type="entry name" value="Tyrosine_recombinase_XerCD"/>
</dbReference>
<dbReference type="EMBL" id="JACOOH010000004">
    <property type="protein sequence ID" value="MBC5621665.1"/>
    <property type="molecule type" value="Genomic_DNA"/>
</dbReference>
<accession>A0ABR7D155</accession>
<dbReference type="Gene3D" id="1.10.443.10">
    <property type="entry name" value="Intergrase catalytic core"/>
    <property type="match status" value="1"/>
</dbReference>
<comment type="caution">
    <text evidence="5">The sequence shown here is derived from an EMBL/GenBank/DDBJ whole genome shotgun (WGS) entry which is preliminary data.</text>
</comment>
<dbReference type="InterPro" id="IPR013762">
    <property type="entry name" value="Integrase-like_cat_sf"/>
</dbReference>
<dbReference type="Proteomes" id="UP000646484">
    <property type="component" value="Unassembled WGS sequence"/>
</dbReference>
<dbReference type="RefSeq" id="WP_099291456.1">
    <property type="nucleotide sequence ID" value="NZ_JACOOH010000004.1"/>
</dbReference>
<dbReference type="InterPro" id="IPR035386">
    <property type="entry name" value="Arm-DNA-bind_5"/>
</dbReference>
<reference evidence="5 6" key="1">
    <citation type="submission" date="2020-08" db="EMBL/GenBank/DDBJ databases">
        <title>Genome public.</title>
        <authorList>
            <person name="Liu C."/>
            <person name="Sun Q."/>
        </authorList>
    </citation>
    <scope>NUCLEOTIDE SEQUENCE [LARGE SCALE GENOMIC DNA]</scope>
    <source>
        <strain evidence="5 6">NSJ-56</strain>
    </source>
</reference>
<dbReference type="InterPro" id="IPR010998">
    <property type="entry name" value="Integrase_recombinase_N"/>
</dbReference>
<dbReference type="InterPro" id="IPR002104">
    <property type="entry name" value="Integrase_catalytic"/>
</dbReference>
<feature type="domain" description="Tyr recombinase" evidence="4">
    <location>
        <begin position="220"/>
        <end position="395"/>
    </location>
</feature>
<dbReference type="PANTHER" id="PTHR30349:SF64">
    <property type="entry name" value="PROPHAGE INTEGRASE INTD-RELATED"/>
    <property type="match status" value="1"/>
</dbReference>
<evidence type="ECO:0000313" key="5">
    <source>
        <dbReference type="EMBL" id="MBC5621665.1"/>
    </source>
</evidence>
<dbReference type="CDD" id="cd01185">
    <property type="entry name" value="INTN1_C_like"/>
    <property type="match status" value="1"/>
</dbReference>
<evidence type="ECO:0000256" key="2">
    <source>
        <dbReference type="ARBA" id="ARBA00023125"/>
    </source>
</evidence>
<dbReference type="Pfam" id="PF13102">
    <property type="entry name" value="Phage_int_SAM_5"/>
    <property type="match status" value="1"/>
</dbReference>
<dbReference type="SUPFAM" id="SSF56349">
    <property type="entry name" value="DNA breaking-rejoining enzymes"/>
    <property type="match status" value="1"/>
</dbReference>
<gene>
    <name evidence="5" type="ORF">H8S64_11205</name>
</gene>
<dbReference type="Pfam" id="PF17293">
    <property type="entry name" value="Arm-DNA-bind_5"/>
    <property type="match status" value="1"/>
</dbReference>
<evidence type="ECO:0000259" key="4">
    <source>
        <dbReference type="PROSITE" id="PS51898"/>
    </source>
</evidence>
<dbReference type="InterPro" id="IPR011010">
    <property type="entry name" value="DNA_brk_join_enz"/>
</dbReference>
<keyword evidence="2" id="KW-0238">DNA-binding</keyword>
<evidence type="ECO:0000256" key="3">
    <source>
        <dbReference type="ARBA" id="ARBA00023172"/>
    </source>
</evidence>
<keyword evidence="6" id="KW-1185">Reference proteome</keyword>
<keyword evidence="3" id="KW-0233">DNA recombination</keyword>
<dbReference type="InterPro" id="IPR025269">
    <property type="entry name" value="SAM-like_dom"/>
</dbReference>
<sequence length="411" mass="47928">MIQKLKISFYLLSSKMNIKGEAPIYCRISIGNERQQYSTGMYLIHNQWNKIKQQAKGSSPTAETINLHLNSIKSKLLDIEALFMVEKKENYTLHDIYSKFTGANQESAVTLIQVFKKKIDSMEKLIGKSYSKGTLTKFKEVFAHTLDYLIEIHNIKDIAFTHLNNDFIQGFQEYLLVNKNHKPATINKIIQRVCQIVWIGVNYDGAKYPFRNYKPLKEVKQLIYLTEEEIKLLEDFQFAQERLERVRDYYMFSVYTGLAYNEAFELKEEHIIKGFDNQLWIKMIRLKTQREINIPLLPQALKIIQKYHQAGEQGYILPTISNQKMNSYLKEIAEIVGIKKKLTHHTARKTFASTILLYNNVPIEIVSKLLGHANISITQKSYAEVVNKNVSNHMLQLSKQLESKQEHKEPL</sequence>
<comment type="similarity">
    <text evidence="1">Belongs to the 'phage' integrase family.</text>
</comment>
<organism evidence="5 6">
    <name type="scientific">Butyricimonas hominis</name>
    <dbReference type="NCBI Taxonomy" id="2763032"/>
    <lineage>
        <taxon>Bacteria</taxon>
        <taxon>Pseudomonadati</taxon>
        <taxon>Bacteroidota</taxon>
        <taxon>Bacteroidia</taxon>
        <taxon>Bacteroidales</taxon>
        <taxon>Odoribacteraceae</taxon>
        <taxon>Butyricimonas</taxon>
    </lineage>
</organism>
<dbReference type="PANTHER" id="PTHR30349">
    <property type="entry name" value="PHAGE INTEGRASE-RELATED"/>
    <property type="match status" value="1"/>
</dbReference>
<name>A0ABR7D155_9BACT</name>
<protein>
    <submittedName>
        <fullName evidence="5">Site-specific integrase</fullName>
    </submittedName>
</protein>
<proteinExistence type="inferred from homology"/>
<dbReference type="Gene3D" id="1.10.150.130">
    <property type="match status" value="1"/>
</dbReference>
<dbReference type="Pfam" id="PF00589">
    <property type="entry name" value="Phage_integrase"/>
    <property type="match status" value="1"/>
</dbReference>
<evidence type="ECO:0000256" key="1">
    <source>
        <dbReference type="ARBA" id="ARBA00008857"/>
    </source>
</evidence>
<dbReference type="PROSITE" id="PS51898">
    <property type="entry name" value="TYR_RECOMBINASE"/>
    <property type="match status" value="1"/>
</dbReference>